<feature type="domain" description="DUF4408" evidence="3">
    <location>
        <begin position="43"/>
        <end position="71"/>
    </location>
</feature>
<keyword evidence="2" id="KW-1133">Transmembrane helix</keyword>
<dbReference type="InterPro" id="IPR025520">
    <property type="entry name" value="DUF4408"/>
</dbReference>
<keyword evidence="5" id="KW-1185">Reference proteome</keyword>
<gene>
    <name evidence="4" type="ORF">LLUT_LOCUS35224</name>
</gene>
<evidence type="ECO:0000256" key="2">
    <source>
        <dbReference type="SAM" id="Phobius"/>
    </source>
</evidence>
<dbReference type="PANTHER" id="PTHR33640:SF32">
    <property type="entry name" value="PROTEIN, PUTATIVE-RELATED"/>
    <property type="match status" value="1"/>
</dbReference>
<dbReference type="EMBL" id="CAXHTB010000025">
    <property type="protein sequence ID" value="CAL0334164.1"/>
    <property type="molecule type" value="Genomic_DNA"/>
</dbReference>
<evidence type="ECO:0000256" key="1">
    <source>
        <dbReference type="SAM" id="MobiDB-lite"/>
    </source>
</evidence>
<reference evidence="4 5" key="1">
    <citation type="submission" date="2024-03" db="EMBL/GenBank/DDBJ databases">
        <authorList>
            <person name="Martinez-Hernandez J."/>
        </authorList>
    </citation>
    <scope>NUCLEOTIDE SEQUENCE [LARGE SCALE GENOMIC DNA]</scope>
</reference>
<evidence type="ECO:0000259" key="3">
    <source>
        <dbReference type="Pfam" id="PF14364"/>
    </source>
</evidence>
<comment type="caution">
    <text evidence="4">The sequence shown here is derived from an EMBL/GenBank/DDBJ whole genome shotgun (WGS) entry which is preliminary data.</text>
</comment>
<organism evidence="4 5">
    <name type="scientific">Lupinus luteus</name>
    <name type="common">European yellow lupine</name>
    <dbReference type="NCBI Taxonomy" id="3873"/>
    <lineage>
        <taxon>Eukaryota</taxon>
        <taxon>Viridiplantae</taxon>
        <taxon>Streptophyta</taxon>
        <taxon>Embryophyta</taxon>
        <taxon>Tracheophyta</taxon>
        <taxon>Spermatophyta</taxon>
        <taxon>Magnoliopsida</taxon>
        <taxon>eudicotyledons</taxon>
        <taxon>Gunneridae</taxon>
        <taxon>Pentapetalae</taxon>
        <taxon>rosids</taxon>
        <taxon>fabids</taxon>
        <taxon>Fabales</taxon>
        <taxon>Fabaceae</taxon>
        <taxon>Papilionoideae</taxon>
        <taxon>50 kb inversion clade</taxon>
        <taxon>genistoids sensu lato</taxon>
        <taxon>core genistoids</taxon>
        <taxon>Genisteae</taxon>
        <taxon>Lupinus</taxon>
    </lineage>
</organism>
<feature type="compositionally biased region" description="Basic and acidic residues" evidence="1">
    <location>
        <begin position="121"/>
        <end position="131"/>
    </location>
</feature>
<feature type="compositionally biased region" description="Basic and acidic residues" evidence="1">
    <location>
        <begin position="138"/>
        <end position="147"/>
    </location>
</feature>
<feature type="transmembrane region" description="Helical" evidence="2">
    <location>
        <begin position="12"/>
        <end position="30"/>
    </location>
</feature>
<feature type="region of interest" description="Disordered" evidence="1">
    <location>
        <begin position="110"/>
        <end position="147"/>
    </location>
</feature>
<feature type="transmembrane region" description="Helical" evidence="2">
    <location>
        <begin position="42"/>
        <end position="69"/>
    </location>
</feature>
<evidence type="ECO:0000313" key="5">
    <source>
        <dbReference type="Proteomes" id="UP001497480"/>
    </source>
</evidence>
<dbReference type="AlphaFoldDB" id="A0AAV1YKM0"/>
<sequence length="286" mass="33524">MKHNKLQRIGSLFRLIELCVVLVFISRIPLQLPVSFKNSSKYFWEFLIFLNSPRFIFLVGNAIIVTLFARSGKFSDHGSNKNNPDHGIYHDFVQNNIRNENAQRQQKLLEKQNTGTEDSIESEKQSFKTEDSMQSEKQSTKTEDTIKNGRINGEVRKYTKNHRIYPITLADYSSNDQIIDAKKNNWVEKQSKKTEEASISLEVKSYRRCETEISRHVQNDKENQNHVLKRCETENIMKSTQPSVSEELVRISTPEDHMSNEEFRRTIEAFIAKQQRLLREEDYSLD</sequence>
<proteinExistence type="predicted"/>
<evidence type="ECO:0000313" key="4">
    <source>
        <dbReference type="EMBL" id="CAL0334164.1"/>
    </source>
</evidence>
<dbReference type="Proteomes" id="UP001497480">
    <property type="component" value="Unassembled WGS sequence"/>
</dbReference>
<dbReference type="Pfam" id="PF14364">
    <property type="entry name" value="DUF4408"/>
    <property type="match status" value="1"/>
</dbReference>
<keyword evidence="2" id="KW-0472">Membrane</keyword>
<dbReference type="PANTHER" id="PTHR33640">
    <property type="entry name" value="TRANSMEMBRANE PROTEIN"/>
    <property type="match status" value="1"/>
</dbReference>
<keyword evidence="2" id="KW-0812">Transmembrane</keyword>
<accession>A0AAV1YKM0</accession>
<name>A0AAV1YKM0_LUPLU</name>
<protein>
    <recommendedName>
        <fullName evidence="3">DUF4408 domain-containing protein</fullName>
    </recommendedName>
</protein>